<evidence type="ECO:0000256" key="6">
    <source>
        <dbReference type="ARBA" id="ARBA00023136"/>
    </source>
</evidence>
<evidence type="ECO:0000256" key="1">
    <source>
        <dbReference type="ARBA" id="ARBA00004127"/>
    </source>
</evidence>
<comment type="function">
    <text evidence="7">Involved in the lipid remodeling steps of GPI-anchor maturation.</text>
</comment>
<dbReference type="InterPro" id="IPR007217">
    <property type="entry name" value="Per1-like"/>
</dbReference>
<dbReference type="Pfam" id="PF04080">
    <property type="entry name" value="Per1"/>
    <property type="match status" value="1"/>
</dbReference>
<comment type="similarity">
    <text evidence="7">Belongs to the PGAP3 family.</text>
</comment>
<organism evidence="8 9">
    <name type="scientific">Podospora pseudocomata</name>
    <dbReference type="NCBI Taxonomy" id="2093779"/>
    <lineage>
        <taxon>Eukaryota</taxon>
        <taxon>Fungi</taxon>
        <taxon>Dikarya</taxon>
        <taxon>Ascomycota</taxon>
        <taxon>Pezizomycotina</taxon>
        <taxon>Sordariomycetes</taxon>
        <taxon>Sordariomycetidae</taxon>
        <taxon>Sordariales</taxon>
        <taxon>Podosporaceae</taxon>
        <taxon>Podospora</taxon>
    </lineage>
</organism>
<comment type="subcellular location">
    <subcellularLocation>
        <location evidence="1">Endomembrane system</location>
        <topology evidence="1">Multi-pass membrane protein</topology>
    </subcellularLocation>
    <subcellularLocation>
        <location evidence="7">Endoplasmic reticulum membrane</location>
        <topology evidence="7">Multi-pass membrane protein</topology>
    </subcellularLocation>
</comment>
<keyword evidence="7" id="KW-0256">Endoplasmic reticulum</keyword>
<evidence type="ECO:0000256" key="7">
    <source>
        <dbReference type="RuleBase" id="RU365066"/>
    </source>
</evidence>
<feature type="transmembrane region" description="Helical" evidence="7">
    <location>
        <begin position="231"/>
        <end position="251"/>
    </location>
</feature>
<keyword evidence="9" id="KW-1185">Reference proteome</keyword>
<dbReference type="Proteomes" id="UP001323405">
    <property type="component" value="Unassembled WGS sequence"/>
</dbReference>
<keyword evidence="3 7" id="KW-0812">Transmembrane</keyword>
<dbReference type="RefSeq" id="XP_062748181.1">
    <property type="nucleotide sequence ID" value="XM_062885231.1"/>
</dbReference>
<name>A0ABR0GTX3_9PEZI</name>
<feature type="transmembrane region" description="Helical" evidence="7">
    <location>
        <begin position="351"/>
        <end position="369"/>
    </location>
</feature>
<keyword evidence="2 7" id="KW-0337">GPI-anchor biosynthesis</keyword>
<keyword evidence="6 7" id="KW-0472">Membrane</keyword>
<evidence type="ECO:0000256" key="4">
    <source>
        <dbReference type="ARBA" id="ARBA00022729"/>
    </source>
</evidence>
<proteinExistence type="inferred from homology"/>
<sequence length="385" mass="43905">MGPRGAFLEIPLSVLATSLCAVSWRSFVVFVFISLFAVFIQTNGLFGTRITALTMAIGSPLFRKGACSPLLLLFLILFTTTTVYASVGDRLPEFQQCVQVCKTENCLPPNTTPLPLHLRLLFWTCPSECDYTCQHIITSTRLSRNEPVVQFHGKWPFYRLLGMQEPFSVLFSLGNFWAHHDGLYNHILKKIPATYSMRPYYVWLARIGMASWFFSAVFHTRDFRVTEELDYFAAGASVLYGMYYTVVRVFRLDRVSKRGVRKSWTGTCVGLYLAHVGYLKGVGWDYGYNMGANVAVGVVQNVLWTWFSVRRYNREGKGWMVWPGLVVMWVVAAMSLELLDFAPVWGCLDAHSLWHLGTIGPAVVFYRFLVRDSEEVLRREGRLKA</sequence>
<dbReference type="EMBL" id="JAFFHA010000001">
    <property type="protein sequence ID" value="KAK4659210.1"/>
    <property type="molecule type" value="Genomic_DNA"/>
</dbReference>
<accession>A0ABR0GTX3</accession>
<evidence type="ECO:0000256" key="2">
    <source>
        <dbReference type="ARBA" id="ARBA00022502"/>
    </source>
</evidence>
<dbReference type="PANTHER" id="PTHR13148:SF0">
    <property type="entry name" value="POST-GPI ATTACHMENT TO PROTEINS FACTOR 3"/>
    <property type="match status" value="1"/>
</dbReference>
<dbReference type="GeneID" id="87905138"/>
<keyword evidence="5 7" id="KW-1133">Transmembrane helix</keyword>
<keyword evidence="4" id="KW-0732">Signal</keyword>
<gene>
    <name evidence="8" type="ORF">QC762_108190</name>
</gene>
<evidence type="ECO:0000313" key="8">
    <source>
        <dbReference type="EMBL" id="KAK4659210.1"/>
    </source>
</evidence>
<evidence type="ECO:0000313" key="9">
    <source>
        <dbReference type="Proteomes" id="UP001323405"/>
    </source>
</evidence>
<reference evidence="8 9" key="1">
    <citation type="journal article" date="2023" name="bioRxiv">
        <title>High-quality genome assemblies of four members of thePodospora anserinaspecies complex.</title>
        <authorList>
            <person name="Ament-Velasquez S.L."/>
            <person name="Vogan A.A."/>
            <person name="Wallerman O."/>
            <person name="Hartmann F."/>
            <person name="Gautier V."/>
            <person name="Silar P."/>
            <person name="Giraud T."/>
            <person name="Johannesson H."/>
        </authorList>
    </citation>
    <scope>NUCLEOTIDE SEQUENCE [LARGE SCALE GENOMIC DNA]</scope>
    <source>
        <strain evidence="8 9">CBS 415.72m</strain>
    </source>
</reference>
<comment type="caution">
    <text evidence="7">Lacks conserved residue(s) required for the propagation of feature annotation.</text>
</comment>
<protein>
    <recommendedName>
        <fullName evidence="7">Post-GPI attachment to proteins factor 3</fullName>
    </recommendedName>
</protein>
<dbReference type="PANTHER" id="PTHR13148">
    <property type="entry name" value="PER1-RELATED"/>
    <property type="match status" value="1"/>
</dbReference>
<feature type="transmembrane region" description="Helical" evidence="7">
    <location>
        <begin position="69"/>
        <end position="87"/>
    </location>
</feature>
<feature type="transmembrane region" description="Helical" evidence="7">
    <location>
        <begin position="319"/>
        <end position="339"/>
    </location>
</feature>
<feature type="transmembrane region" description="Helical" evidence="7">
    <location>
        <begin position="12"/>
        <end position="40"/>
    </location>
</feature>
<evidence type="ECO:0000256" key="5">
    <source>
        <dbReference type="ARBA" id="ARBA00022989"/>
    </source>
</evidence>
<comment type="caution">
    <text evidence="8">The sequence shown here is derived from an EMBL/GenBank/DDBJ whole genome shotgun (WGS) entry which is preliminary data.</text>
</comment>
<feature type="transmembrane region" description="Helical" evidence="7">
    <location>
        <begin position="199"/>
        <end position="219"/>
    </location>
</feature>
<evidence type="ECO:0000256" key="3">
    <source>
        <dbReference type="ARBA" id="ARBA00022692"/>
    </source>
</evidence>